<gene>
    <name evidence="2" type="ORF">C5167_031322</name>
</gene>
<reference evidence="2 3" key="1">
    <citation type="journal article" date="2018" name="Science">
        <title>The opium poppy genome and morphinan production.</title>
        <authorList>
            <person name="Guo L."/>
            <person name="Winzer T."/>
            <person name="Yang X."/>
            <person name="Li Y."/>
            <person name="Ning Z."/>
            <person name="He Z."/>
            <person name="Teodor R."/>
            <person name="Lu Y."/>
            <person name="Bowser T.A."/>
            <person name="Graham I.A."/>
            <person name="Ye K."/>
        </authorList>
    </citation>
    <scope>NUCLEOTIDE SEQUENCE [LARGE SCALE GENOMIC DNA]</scope>
    <source>
        <strain evidence="3">cv. HN1</strain>
        <tissue evidence="2">Leaves</tissue>
    </source>
</reference>
<name>A0A4Y7K806_PAPSO</name>
<dbReference type="GO" id="GO:0016020">
    <property type="term" value="C:membrane"/>
    <property type="evidence" value="ECO:0007669"/>
    <property type="project" value="InterPro"/>
</dbReference>
<keyword evidence="3" id="KW-1185">Reference proteome</keyword>
<evidence type="ECO:0000256" key="1">
    <source>
        <dbReference type="SAM" id="MobiDB-lite"/>
    </source>
</evidence>
<evidence type="ECO:0008006" key="4">
    <source>
        <dbReference type="Google" id="ProtNLM"/>
    </source>
</evidence>
<dbReference type="Pfam" id="PF02325">
    <property type="entry name" value="CCB3_YggT"/>
    <property type="match status" value="1"/>
</dbReference>
<dbReference type="PANTHER" id="PTHR33219">
    <property type="entry name" value="YLMG HOMOLOG PROTEIN 2, CHLOROPLASTIC"/>
    <property type="match status" value="1"/>
</dbReference>
<dbReference type="OMA" id="TSCHEST"/>
<protein>
    <recommendedName>
        <fullName evidence="4">YGGT family protein</fullName>
    </recommendedName>
</protein>
<dbReference type="AlphaFoldDB" id="A0A4Y7K806"/>
<organism evidence="2 3">
    <name type="scientific">Papaver somniferum</name>
    <name type="common">Opium poppy</name>
    <dbReference type="NCBI Taxonomy" id="3469"/>
    <lineage>
        <taxon>Eukaryota</taxon>
        <taxon>Viridiplantae</taxon>
        <taxon>Streptophyta</taxon>
        <taxon>Embryophyta</taxon>
        <taxon>Tracheophyta</taxon>
        <taxon>Spermatophyta</taxon>
        <taxon>Magnoliopsida</taxon>
        <taxon>Ranunculales</taxon>
        <taxon>Papaveraceae</taxon>
        <taxon>Papaveroideae</taxon>
        <taxon>Papaver</taxon>
    </lineage>
</organism>
<dbReference type="Proteomes" id="UP000316621">
    <property type="component" value="Chromosome 7"/>
</dbReference>
<dbReference type="PANTHER" id="PTHR33219:SF14">
    <property type="entry name" value="PROTEIN COFACTOR ASSEMBLY OF COMPLEX C SUBUNIT B CCB3, CHLOROPLASTIC-RELATED"/>
    <property type="match status" value="1"/>
</dbReference>
<feature type="compositionally biased region" description="Polar residues" evidence="1">
    <location>
        <begin position="218"/>
        <end position="240"/>
    </location>
</feature>
<dbReference type="Gramene" id="RZC68069">
    <property type="protein sequence ID" value="RZC68069"/>
    <property type="gene ID" value="C5167_031322"/>
</dbReference>
<dbReference type="InterPro" id="IPR003425">
    <property type="entry name" value="CCB3/YggT"/>
</dbReference>
<dbReference type="OrthoDB" id="2066at2759"/>
<dbReference type="STRING" id="3469.A0A4Y7K806"/>
<accession>A0A4Y7K806</accession>
<evidence type="ECO:0000313" key="3">
    <source>
        <dbReference type="Proteomes" id="UP000316621"/>
    </source>
</evidence>
<feature type="region of interest" description="Disordered" evidence="1">
    <location>
        <begin position="210"/>
        <end position="255"/>
    </location>
</feature>
<evidence type="ECO:0000313" key="2">
    <source>
        <dbReference type="EMBL" id="RZC68069.1"/>
    </source>
</evidence>
<proteinExistence type="predicted"/>
<dbReference type="GO" id="GO:0010020">
    <property type="term" value="P:chloroplast fission"/>
    <property type="evidence" value="ECO:0007669"/>
    <property type="project" value="TreeGrafter"/>
</dbReference>
<sequence length="255" mass="27910">MGNQEHHQPSNEIITITDEKPNLISNCLLSSAFLHTPFQPFSSSPHHPRKPNNPLQNFQASLISKGNEFLRNLENIAAGNPVVQKLFSLSNNITDFCQMRRREFILSNSLSKHNFAAVLPGDSVAGLVAANGVLNFLNIYNTILVVRLVLTWFPNSPPAITNPLSTICDPYLNIFRGVIPPLGGLDLSPILAFLVLNALTSAATALPAELPTKKETTTSRQDLSSSPSNSQFLNLTSTQKKWLKRVSGNKSKTSP</sequence>
<dbReference type="EMBL" id="CM010721">
    <property type="protein sequence ID" value="RZC68069.1"/>
    <property type="molecule type" value="Genomic_DNA"/>
</dbReference>